<dbReference type="OrthoDB" id="5296354at2"/>
<dbReference type="InterPro" id="IPR029052">
    <property type="entry name" value="Metallo-depent_PP-like"/>
</dbReference>
<dbReference type="PANTHER" id="PTHR42850">
    <property type="entry name" value="METALLOPHOSPHOESTERASE"/>
    <property type="match status" value="1"/>
</dbReference>
<keyword evidence="3" id="KW-1185">Reference proteome</keyword>
<dbReference type="EMBL" id="UGQB01000004">
    <property type="protein sequence ID" value="STZ09528.1"/>
    <property type="molecule type" value="Genomic_DNA"/>
</dbReference>
<organism evidence="2 3">
    <name type="scientific">Moraxella caprae</name>
    <dbReference type="NCBI Taxonomy" id="90240"/>
    <lineage>
        <taxon>Bacteria</taxon>
        <taxon>Pseudomonadati</taxon>
        <taxon>Pseudomonadota</taxon>
        <taxon>Gammaproteobacteria</taxon>
        <taxon>Moraxellales</taxon>
        <taxon>Moraxellaceae</taxon>
        <taxon>Moraxella</taxon>
    </lineage>
</organism>
<reference evidence="2 3" key="1">
    <citation type="submission" date="2018-06" db="EMBL/GenBank/DDBJ databases">
        <authorList>
            <consortium name="Pathogen Informatics"/>
            <person name="Doyle S."/>
        </authorList>
    </citation>
    <scope>NUCLEOTIDE SEQUENCE [LARGE SCALE GENOMIC DNA]</scope>
    <source>
        <strain evidence="2 3">NCTC12877</strain>
    </source>
</reference>
<protein>
    <submittedName>
        <fullName evidence="2">Diadenosine tetraphosphatase</fullName>
    </submittedName>
</protein>
<dbReference type="InterPro" id="IPR004843">
    <property type="entry name" value="Calcineurin-like_PHP"/>
</dbReference>
<dbReference type="Pfam" id="PF00149">
    <property type="entry name" value="Metallophos"/>
    <property type="match status" value="1"/>
</dbReference>
<dbReference type="STRING" id="1122244.GCA_000426885_01664"/>
<dbReference type="SUPFAM" id="SSF56300">
    <property type="entry name" value="Metallo-dependent phosphatases"/>
    <property type="match status" value="1"/>
</dbReference>
<dbReference type="AlphaFoldDB" id="A0A378R3D3"/>
<dbReference type="RefSeq" id="WP_051225953.1">
    <property type="nucleotide sequence ID" value="NZ_UGQB01000004.1"/>
</dbReference>
<evidence type="ECO:0000259" key="1">
    <source>
        <dbReference type="Pfam" id="PF00149"/>
    </source>
</evidence>
<sequence>MARVFAIGDIHGSKVALATLIDGIQPIFDDTLIFLGDYVNRGDDSKGVLDILMNFLTFVKRSLSWVITS</sequence>
<feature type="domain" description="Calcineurin-like phosphoesterase" evidence="1">
    <location>
        <begin position="3"/>
        <end position="57"/>
    </location>
</feature>
<dbReference type="GO" id="GO:0008803">
    <property type="term" value="F:bis(5'-nucleosyl)-tetraphosphatase (symmetrical) activity"/>
    <property type="evidence" value="ECO:0007669"/>
    <property type="project" value="TreeGrafter"/>
</dbReference>
<dbReference type="PANTHER" id="PTHR42850:SF4">
    <property type="entry name" value="ZINC-DEPENDENT ENDOPOLYPHOSPHATASE"/>
    <property type="match status" value="1"/>
</dbReference>
<name>A0A378R3D3_9GAMM</name>
<dbReference type="GO" id="GO:0005737">
    <property type="term" value="C:cytoplasm"/>
    <property type="evidence" value="ECO:0007669"/>
    <property type="project" value="TreeGrafter"/>
</dbReference>
<gene>
    <name evidence="2" type="ORF">NCTC12877_02548</name>
</gene>
<dbReference type="GO" id="GO:0110154">
    <property type="term" value="P:RNA decapping"/>
    <property type="evidence" value="ECO:0007669"/>
    <property type="project" value="TreeGrafter"/>
</dbReference>
<dbReference type="Gene3D" id="3.60.21.10">
    <property type="match status" value="1"/>
</dbReference>
<accession>A0A378R3D3</accession>
<dbReference type="GO" id="GO:0016791">
    <property type="term" value="F:phosphatase activity"/>
    <property type="evidence" value="ECO:0007669"/>
    <property type="project" value="TreeGrafter"/>
</dbReference>
<evidence type="ECO:0000313" key="3">
    <source>
        <dbReference type="Proteomes" id="UP000254065"/>
    </source>
</evidence>
<proteinExistence type="predicted"/>
<evidence type="ECO:0000313" key="2">
    <source>
        <dbReference type="EMBL" id="STZ09528.1"/>
    </source>
</evidence>
<dbReference type="InterPro" id="IPR050126">
    <property type="entry name" value="Ap4A_hydrolase"/>
</dbReference>
<dbReference type="Proteomes" id="UP000254065">
    <property type="component" value="Unassembled WGS sequence"/>
</dbReference>